<feature type="compositionally biased region" description="Low complexity" evidence="1">
    <location>
        <begin position="419"/>
        <end position="438"/>
    </location>
</feature>
<gene>
    <name evidence="2" type="ORF">BQ4739_LOCUS195</name>
</gene>
<feature type="region of interest" description="Disordered" evidence="1">
    <location>
        <begin position="180"/>
        <end position="219"/>
    </location>
</feature>
<reference evidence="2 3" key="1">
    <citation type="submission" date="2016-10" db="EMBL/GenBank/DDBJ databases">
        <authorList>
            <person name="Cai Z."/>
        </authorList>
    </citation>
    <scope>NUCLEOTIDE SEQUENCE [LARGE SCALE GENOMIC DNA]</scope>
</reference>
<evidence type="ECO:0000313" key="3">
    <source>
        <dbReference type="Proteomes" id="UP000256970"/>
    </source>
</evidence>
<dbReference type="AlphaFoldDB" id="A0A383V1Z3"/>
<dbReference type="GO" id="GO:0006357">
    <property type="term" value="P:regulation of transcription by RNA polymerase II"/>
    <property type="evidence" value="ECO:0007669"/>
    <property type="project" value="TreeGrafter"/>
</dbReference>
<dbReference type="InterPro" id="IPR036882">
    <property type="entry name" value="Alba-like_dom_sf"/>
</dbReference>
<dbReference type="InterPro" id="IPR007347">
    <property type="entry name" value="SpoVS"/>
</dbReference>
<dbReference type="PANTHER" id="PTHR13992">
    <property type="entry name" value="NUCLEAR RECEPTOR CO-REPRESSOR RELATED NCOR"/>
    <property type="match status" value="1"/>
</dbReference>
<feature type="region of interest" description="Disordered" evidence="1">
    <location>
        <begin position="1"/>
        <end position="102"/>
    </location>
</feature>
<sequence length="534" mass="56590">MEGMQQQQQQPQQLRQQVLQQAAVAGQPEQAAPPQLQQDKQRAQSNGKRSRKAKASAAAAAAAAAAPQPNDSLQEPQQQPHKPARSHRRAHTRLPLKFKPCGRGASLSHAAAVSRHLSQGKQVLLPAGSGMQVARGVAALASARTLMLGYSSSTGLAFQPSFPAAAAAAAAAAQVQAVQQDQRQQQQQQQHHYHQQQHGSRQEDGQRSGEAPGSPDSGIMMFVTGLPEAQLRRFEQSPLIAARYGNASLLAGAAFARVCQQGFTAVRAAGADALAVALAAVTHARRKLLGCGLDLAVVPMTEFVDVDSLTGTDGQPLVYDDEQQQQLEYGPGDEFGRSCVRVTVLHLMRCEPQQPWQLLPWPPAPEQQPAVQWQAEQLELQQHAWQQQQQQQQQAVVLQQRQQRRPAGRKASVQQQSNDAVQQSSSAGSSAAVPASDGLARPSERASSSSSSSVWPGPSAVEGVAEAVAAGQDADMVLQAGAYSHSQGVLARQGASVLLQKQRKNKRQLVAAAQSATHGSKGSCSSGSGSATSQ</sequence>
<dbReference type="Proteomes" id="UP000256970">
    <property type="component" value="Unassembled WGS sequence"/>
</dbReference>
<accession>A0A383V1Z3</accession>
<keyword evidence="3" id="KW-1185">Reference proteome</keyword>
<protein>
    <submittedName>
        <fullName evidence="2">Uncharacterized protein</fullName>
    </submittedName>
</protein>
<feature type="compositionally biased region" description="Low complexity" evidence="1">
    <location>
        <begin position="519"/>
        <end position="534"/>
    </location>
</feature>
<feature type="compositionally biased region" description="Polar residues" evidence="1">
    <location>
        <begin position="69"/>
        <end position="80"/>
    </location>
</feature>
<dbReference type="PANTHER" id="PTHR13992:SF39">
    <property type="entry name" value="SMRTER, ISOFORM G"/>
    <property type="match status" value="1"/>
</dbReference>
<organism evidence="2 3">
    <name type="scientific">Tetradesmus obliquus</name>
    <name type="common">Green alga</name>
    <name type="synonym">Acutodesmus obliquus</name>
    <dbReference type="NCBI Taxonomy" id="3088"/>
    <lineage>
        <taxon>Eukaryota</taxon>
        <taxon>Viridiplantae</taxon>
        <taxon>Chlorophyta</taxon>
        <taxon>core chlorophytes</taxon>
        <taxon>Chlorophyceae</taxon>
        <taxon>CS clade</taxon>
        <taxon>Sphaeropleales</taxon>
        <taxon>Scenedesmaceae</taxon>
        <taxon>Tetradesmus</taxon>
    </lineage>
</organism>
<proteinExistence type="predicted"/>
<feature type="compositionally biased region" description="Low complexity" evidence="1">
    <location>
        <begin position="180"/>
        <end position="190"/>
    </location>
</feature>
<feature type="region of interest" description="Disordered" evidence="1">
    <location>
        <begin position="399"/>
        <end position="458"/>
    </location>
</feature>
<feature type="compositionally biased region" description="Basic residues" evidence="1">
    <location>
        <begin position="82"/>
        <end position="96"/>
    </location>
</feature>
<dbReference type="Pfam" id="PF04232">
    <property type="entry name" value="SpoVS"/>
    <property type="match status" value="1"/>
</dbReference>
<feature type="region of interest" description="Disordered" evidence="1">
    <location>
        <begin position="509"/>
        <end position="534"/>
    </location>
</feature>
<dbReference type="GO" id="GO:0034967">
    <property type="term" value="C:Set3 complex"/>
    <property type="evidence" value="ECO:0007669"/>
    <property type="project" value="TreeGrafter"/>
</dbReference>
<dbReference type="InterPro" id="IPR051571">
    <property type="entry name" value="N-CoR_corepressor"/>
</dbReference>
<evidence type="ECO:0000256" key="1">
    <source>
        <dbReference type="SAM" id="MobiDB-lite"/>
    </source>
</evidence>
<dbReference type="EMBL" id="FNXT01000007">
    <property type="protein sequence ID" value="SZX59587.1"/>
    <property type="molecule type" value="Genomic_DNA"/>
</dbReference>
<name>A0A383V1Z3_TETOB</name>
<evidence type="ECO:0000313" key="2">
    <source>
        <dbReference type="EMBL" id="SZX59587.1"/>
    </source>
</evidence>
<dbReference type="Gene3D" id="3.30.110.20">
    <property type="entry name" value="Alba-like domain"/>
    <property type="match status" value="1"/>
</dbReference>
<feature type="compositionally biased region" description="Low complexity" evidence="1">
    <location>
        <begin position="55"/>
        <end position="66"/>
    </location>
</feature>
<feature type="compositionally biased region" description="Low complexity" evidence="1">
    <location>
        <begin position="1"/>
        <end position="38"/>
    </location>
</feature>
<dbReference type="GO" id="GO:0003676">
    <property type="term" value="F:nucleic acid binding"/>
    <property type="evidence" value="ECO:0007669"/>
    <property type="project" value="InterPro"/>
</dbReference>